<dbReference type="EMBL" id="MU006578">
    <property type="protein sequence ID" value="KAF2746387.1"/>
    <property type="molecule type" value="Genomic_DNA"/>
</dbReference>
<evidence type="ECO:0000313" key="3">
    <source>
        <dbReference type="Proteomes" id="UP000799440"/>
    </source>
</evidence>
<sequence>MPVVEGCGRRRPGGPRALVMMLGARPRPRRAGLSSAGETLQSVDGAWPPNGRRLLRHSMPCPILCSLEACACPVKCASATTANQPQQPPPTHSRRECRPARDSVLRPPLVSPVCVTIDGLERVGFSGEIIDGILERTGAGGISRVGRGCVWLNMWLVHAPQ</sequence>
<reference evidence="2" key="1">
    <citation type="journal article" date="2020" name="Stud. Mycol.">
        <title>101 Dothideomycetes genomes: a test case for predicting lifestyles and emergence of pathogens.</title>
        <authorList>
            <person name="Haridas S."/>
            <person name="Albert R."/>
            <person name="Binder M."/>
            <person name="Bloem J."/>
            <person name="Labutti K."/>
            <person name="Salamov A."/>
            <person name="Andreopoulos B."/>
            <person name="Baker S."/>
            <person name="Barry K."/>
            <person name="Bills G."/>
            <person name="Bluhm B."/>
            <person name="Cannon C."/>
            <person name="Castanera R."/>
            <person name="Culley D."/>
            <person name="Daum C."/>
            <person name="Ezra D."/>
            <person name="Gonzalez J."/>
            <person name="Henrissat B."/>
            <person name="Kuo A."/>
            <person name="Liang C."/>
            <person name="Lipzen A."/>
            <person name="Lutzoni F."/>
            <person name="Magnuson J."/>
            <person name="Mondo S."/>
            <person name="Nolan M."/>
            <person name="Ohm R."/>
            <person name="Pangilinan J."/>
            <person name="Park H.-J."/>
            <person name="Ramirez L."/>
            <person name="Alfaro M."/>
            <person name="Sun H."/>
            <person name="Tritt A."/>
            <person name="Yoshinaga Y."/>
            <person name="Zwiers L.-H."/>
            <person name="Turgeon B."/>
            <person name="Goodwin S."/>
            <person name="Spatafora J."/>
            <person name="Crous P."/>
            <person name="Grigoriev I."/>
        </authorList>
    </citation>
    <scope>NUCLEOTIDE SEQUENCE</scope>
    <source>
        <strain evidence="2">CBS 119925</strain>
    </source>
</reference>
<dbReference type="AlphaFoldDB" id="A0A6A6VB69"/>
<dbReference type="Proteomes" id="UP000799440">
    <property type="component" value="Unassembled WGS sequence"/>
</dbReference>
<protein>
    <submittedName>
        <fullName evidence="2">Uncharacterized protein</fullName>
    </submittedName>
</protein>
<gene>
    <name evidence="2" type="ORF">M011DRAFT_94453</name>
</gene>
<organism evidence="2 3">
    <name type="scientific">Sporormia fimetaria CBS 119925</name>
    <dbReference type="NCBI Taxonomy" id="1340428"/>
    <lineage>
        <taxon>Eukaryota</taxon>
        <taxon>Fungi</taxon>
        <taxon>Dikarya</taxon>
        <taxon>Ascomycota</taxon>
        <taxon>Pezizomycotina</taxon>
        <taxon>Dothideomycetes</taxon>
        <taxon>Pleosporomycetidae</taxon>
        <taxon>Pleosporales</taxon>
        <taxon>Sporormiaceae</taxon>
        <taxon>Sporormia</taxon>
    </lineage>
</organism>
<name>A0A6A6VB69_9PLEO</name>
<evidence type="ECO:0000256" key="1">
    <source>
        <dbReference type="SAM" id="MobiDB-lite"/>
    </source>
</evidence>
<accession>A0A6A6VB69</accession>
<proteinExistence type="predicted"/>
<evidence type="ECO:0000313" key="2">
    <source>
        <dbReference type="EMBL" id="KAF2746387.1"/>
    </source>
</evidence>
<keyword evidence="3" id="KW-1185">Reference proteome</keyword>
<feature type="region of interest" description="Disordered" evidence="1">
    <location>
        <begin position="80"/>
        <end position="100"/>
    </location>
</feature>